<accession>A0ABV5YTK2</accession>
<evidence type="ECO:0000313" key="1">
    <source>
        <dbReference type="EMBL" id="MFB9837302.1"/>
    </source>
</evidence>
<comment type="caution">
    <text evidence="1">The sequence shown here is derived from an EMBL/GenBank/DDBJ whole genome shotgun (WGS) entry which is preliminary data.</text>
</comment>
<evidence type="ECO:0000313" key="2">
    <source>
        <dbReference type="Proteomes" id="UP001589627"/>
    </source>
</evidence>
<protein>
    <submittedName>
        <fullName evidence="1">Uncharacterized protein</fullName>
    </submittedName>
</protein>
<name>A0ABV5YTK2_9ACTN</name>
<sequence length="50" mass="5468">MHRTTLFRRVVTSAMAKVVSAYDNGQGGTDKIHVAMTLLSRSDTFAEEAP</sequence>
<keyword evidence="2" id="KW-1185">Reference proteome</keyword>
<organism evidence="1 2">
    <name type="scientific">Actinoallomurus acaciae</name>
    <dbReference type="NCBI Taxonomy" id="502577"/>
    <lineage>
        <taxon>Bacteria</taxon>
        <taxon>Bacillati</taxon>
        <taxon>Actinomycetota</taxon>
        <taxon>Actinomycetes</taxon>
        <taxon>Streptosporangiales</taxon>
        <taxon>Thermomonosporaceae</taxon>
        <taxon>Actinoallomurus</taxon>
    </lineage>
</organism>
<dbReference type="RefSeq" id="WP_378210115.1">
    <property type="nucleotide sequence ID" value="NZ_JBHLZP010000363.1"/>
</dbReference>
<proteinExistence type="predicted"/>
<gene>
    <name evidence="1" type="ORF">ACFFNX_34525</name>
</gene>
<dbReference type="EMBL" id="JBHLZP010000363">
    <property type="protein sequence ID" value="MFB9837302.1"/>
    <property type="molecule type" value="Genomic_DNA"/>
</dbReference>
<dbReference type="Proteomes" id="UP001589627">
    <property type="component" value="Unassembled WGS sequence"/>
</dbReference>
<reference evidence="1 2" key="1">
    <citation type="submission" date="2024-09" db="EMBL/GenBank/DDBJ databases">
        <authorList>
            <person name="Sun Q."/>
            <person name="Mori K."/>
        </authorList>
    </citation>
    <scope>NUCLEOTIDE SEQUENCE [LARGE SCALE GENOMIC DNA]</scope>
    <source>
        <strain evidence="1 2">TBRC 0563</strain>
    </source>
</reference>